<name>A0ABX6P066_9BURK</name>
<keyword evidence="3" id="KW-1185">Reference proteome</keyword>
<feature type="region of interest" description="Disordered" evidence="1">
    <location>
        <begin position="222"/>
        <end position="278"/>
    </location>
</feature>
<dbReference type="Pfam" id="PF05593">
    <property type="entry name" value="RHS_repeat"/>
    <property type="match status" value="1"/>
</dbReference>
<gene>
    <name evidence="2" type="ORF">HK414_02675</name>
</gene>
<evidence type="ECO:0000313" key="3">
    <source>
        <dbReference type="Proteomes" id="UP000500826"/>
    </source>
</evidence>
<dbReference type="NCBIfam" id="TIGR01643">
    <property type="entry name" value="YD_repeat_2x"/>
    <property type="match status" value="1"/>
</dbReference>
<feature type="region of interest" description="Disordered" evidence="1">
    <location>
        <begin position="1"/>
        <end position="23"/>
    </location>
</feature>
<feature type="region of interest" description="Disordered" evidence="1">
    <location>
        <begin position="171"/>
        <end position="207"/>
    </location>
</feature>
<evidence type="ECO:0000313" key="2">
    <source>
        <dbReference type="EMBL" id="QJW83455.1"/>
    </source>
</evidence>
<accession>A0ABX6P066</accession>
<proteinExistence type="predicted"/>
<reference evidence="2 3" key="2">
    <citation type="submission" date="2020-05" db="EMBL/GenBank/DDBJ databases">
        <authorList>
            <person name="Khan S.A."/>
            <person name="Jeon C.O."/>
            <person name="Chun B.H."/>
        </authorList>
    </citation>
    <scope>NUCLEOTIDE SEQUENCE [LARGE SCALE GENOMIC DNA]</scope>
    <source>
        <strain evidence="2 3">H242</strain>
    </source>
</reference>
<protein>
    <recommendedName>
        <fullName evidence="4">RHS repeat protein</fullName>
    </recommendedName>
</protein>
<sequence length="278" mass="29802">MAKGWSRSDYGSKPEASADDRRTEYVYDRLNRKTEETRVAVEFGATTDGKSGTGDLTTSYAYDAVGNQTAVKDAAGGVTYTYYDALGRIQAVAAPKRDNAAGDVIKPLTTFRRDAHGKVVVTTEYAAGAQSASLAGYETDTHRDDRKTFASYDTLGRNVVTTDAAGHSQYLSYDRHGNWPSSGRRSWATARPEPSSGERVRQAGAAPANGHALFALDLQRRQRQGRGAGGCRPGQDDHDVQQLRRDDQQGAGLGRAGAVRLRRPAASGARTPETASGA</sequence>
<dbReference type="EMBL" id="CP053418">
    <property type="protein sequence ID" value="QJW83455.1"/>
    <property type="molecule type" value="Genomic_DNA"/>
</dbReference>
<dbReference type="Proteomes" id="UP000500826">
    <property type="component" value="Chromosome"/>
</dbReference>
<organism evidence="2 3">
    <name type="scientific">Ramlibacter terrae</name>
    <dbReference type="NCBI Taxonomy" id="2732511"/>
    <lineage>
        <taxon>Bacteria</taxon>
        <taxon>Pseudomonadati</taxon>
        <taxon>Pseudomonadota</taxon>
        <taxon>Betaproteobacteria</taxon>
        <taxon>Burkholderiales</taxon>
        <taxon>Comamonadaceae</taxon>
        <taxon>Ramlibacter</taxon>
    </lineage>
</organism>
<dbReference type="Gene3D" id="2.180.10.10">
    <property type="entry name" value="RHS repeat-associated core"/>
    <property type="match status" value="1"/>
</dbReference>
<reference evidence="2 3" key="1">
    <citation type="submission" date="2020-05" db="EMBL/GenBank/DDBJ databases">
        <title>Ramlibacter rhizophilus sp. nov., isolated from rhizosphere soil of national flower Mugunghwa from South Korea.</title>
        <authorList>
            <person name="Zheng-Fei Y."/>
            <person name="Huan T."/>
        </authorList>
    </citation>
    <scope>NUCLEOTIDE SEQUENCE [LARGE SCALE GENOMIC DNA]</scope>
    <source>
        <strain evidence="2 3">H242</strain>
    </source>
</reference>
<feature type="compositionally biased region" description="Basic and acidic residues" evidence="1">
    <location>
        <begin position="234"/>
        <end position="248"/>
    </location>
</feature>
<dbReference type="InterPro" id="IPR031325">
    <property type="entry name" value="RHS_repeat"/>
</dbReference>
<evidence type="ECO:0000256" key="1">
    <source>
        <dbReference type="SAM" id="MobiDB-lite"/>
    </source>
</evidence>
<feature type="compositionally biased region" description="Basic and acidic residues" evidence="1">
    <location>
        <begin position="10"/>
        <end position="23"/>
    </location>
</feature>
<dbReference type="InterPro" id="IPR006530">
    <property type="entry name" value="YD"/>
</dbReference>
<evidence type="ECO:0008006" key="4">
    <source>
        <dbReference type="Google" id="ProtNLM"/>
    </source>
</evidence>